<name>A0AAX0I002_XANCG</name>
<proteinExistence type="predicted"/>
<organism evidence="2 3">
    <name type="scientific">Xanthomonas campestris pv. glycines</name>
    <dbReference type="NCBI Taxonomy" id="473421"/>
    <lineage>
        <taxon>Bacteria</taxon>
        <taxon>Pseudomonadati</taxon>
        <taxon>Pseudomonadota</taxon>
        <taxon>Gammaproteobacteria</taxon>
        <taxon>Lysobacterales</taxon>
        <taxon>Lysobacteraceae</taxon>
        <taxon>Xanthomonas</taxon>
    </lineage>
</organism>
<keyword evidence="1" id="KW-0812">Transmembrane</keyword>
<sequence length="66" mass="7015">MGRRVVGPDVAVAPRAVMLVLVSRCKSSILLRSGSLVSLIHVILVVAISAPRALGDLTPAWRDAQR</sequence>
<dbReference type="EMBL" id="MKCQ01000008">
    <property type="protein sequence ID" value="OEY90150.1"/>
    <property type="molecule type" value="Genomic_DNA"/>
</dbReference>
<evidence type="ECO:0000313" key="3">
    <source>
        <dbReference type="Proteomes" id="UP000175852"/>
    </source>
</evidence>
<dbReference type="AlphaFoldDB" id="A0AAX0I002"/>
<accession>A0AAX0I002</accession>
<reference evidence="2 3" key="1">
    <citation type="submission" date="2016-09" db="EMBL/GenBank/DDBJ databases">
        <authorList>
            <person name="Wen S.-F."/>
            <person name="Lo A.-C."/>
            <person name="Lin C.-J."/>
            <person name="Tseng T.-T."/>
        </authorList>
    </citation>
    <scope>NUCLEOTIDE SEQUENCE [LARGE SCALE GENOMIC DNA]</scope>
    <source>
        <strain evidence="2 3">12609</strain>
    </source>
</reference>
<dbReference type="Proteomes" id="UP000175852">
    <property type="component" value="Unassembled WGS sequence"/>
</dbReference>
<evidence type="ECO:0000313" key="2">
    <source>
        <dbReference type="EMBL" id="OEY90150.1"/>
    </source>
</evidence>
<comment type="caution">
    <text evidence="2">The sequence shown here is derived from an EMBL/GenBank/DDBJ whole genome shotgun (WGS) entry which is preliminary data.</text>
</comment>
<evidence type="ECO:0000256" key="1">
    <source>
        <dbReference type="SAM" id="Phobius"/>
    </source>
</evidence>
<protein>
    <submittedName>
        <fullName evidence="2">Uncharacterized protein</fullName>
    </submittedName>
</protein>
<keyword evidence="1" id="KW-0472">Membrane</keyword>
<gene>
    <name evidence="2" type="ORF">BIY41_16025</name>
</gene>
<feature type="transmembrane region" description="Helical" evidence="1">
    <location>
        <begin position="29"/>
        <end position="50"/>
    </location>
</feature>
<keyword evidence="1" id="KW-1133">Transmembrane helix</keyword>